<evidence type="ECO:0000313" key="7">
    <source>
        <dbReference type="Proteomes" id="UP000719412"/>
    </source>
</evidence>
<dbReference type="CDD" id="cd03784">
    <property type="entry name" value="GT1_Gtf-like"/>
    <property type="match status" value="1"/>
</dbReference>
<dbReference type="InterPro" id="IPR050271">
    <property type="entry name" value="UDP-glycosyltransferase"/>
</dbReference>
<dbReference type="Gene3D" id="3.40.50.2000">
    <property type="entry name" value="Glycogen Phosphorylase B"/>
    <property type="match status" value="1"/>
</dbReference>
<keyword evidence="7" id="KW-1185">Reference proteome</keyword>
<reference evidence="6" key="1">
    <citation type="journal article" date="2020" name="J Insects Food Feed">
        <title>The yellow mealworm (Tenebrio molitor) genome: a resource for the emerging insects as food and feed industry.</title>
        <authorList>
            <person name="Eriksson T."/>
            <person name="Andere A."/>
            <person name="Kelstrup H."/>
            <person name="Emery V."/>
            <person name="Picard C."/>
        </authorList>
    </citation>
    <scope>NUCLEOTIDE SEQUENCE</scope>
    <source>
        <strain evidence="6">Stoneville</strain>
        <tissue evidence="6">Whole head</tissue>
    </source>
</reference>
<organism evidence="6 7">
    <name type="scientific">Tenebrio molitor</name>
    <name type="common">Yellow mealworm beetle</name>
    <dbReference type="NCBI Taxonomy" id="7067"/>
    <lineage>
        <taxon>Eukaryota</taxon>
        <taxon>Metazoa</taxon>
        <taxon>Ecdysozoa</taxon>
        <taxon>Arthropoda</taxon>
        <taxon>Hexapoda</taxon>
        <taxon>Insecta</taxon>
        <taxon>Pterygota</taxon>
        <taxon>Neoptera</taxon>
        <taxon>Endopterygota</taxon>
        <taxon>Coleoptera</taxon>
        <taxon>Polyphaga</taxon>
        <taxon>Cucujiformia</taxon>
        <taxon>Tenebrionidae</taxon>
        <taxon>Tenebrio</taxon>
    </lineage>
</organism>
<dbReference type="EMBL" id="JABDTM020027870">
    <property type="protein sequence ID" value="KAH0809858.1"/>
    <property type="molecule type" value="Genomic_DNA"/>
</dbReference>
<evidence type="ECO:0000256" key="2">
    <source>
        <dbReference type="ARBA" id="ARBA00022676"/>
    </source>
</evidence>
<comment type="subcellular location">
    <subcellularLocation>
        <location evidence="5">Membrane</location>
        <topology evidence="5">Single-pass membrane protein</topology>
    </subcellularLocation>
</comment>
<dbReference type="GO" id="GO:0016020">
    <property type="term" value="C:membrane"/>
    <property type="evidence" value="ECO:0007669"/>
    <property type="project" value="UniProtKB-SubCell"/>
</dbReference>
<dbReference type="EC" id="2.4.1.17" evidence="5"/>
<comment type="similarity">
    <text evidence="1 4">Belongs to the UDP-glycosyltransferase family.</text>
</comment>
<sequence length="343" mass="39307">MANPAPSSYVPTLSGAFTKHMNFWQRLQNFLVRTVLDLVRETIHLPKQRKIFKKYIDTDLELDDVLYNVSLIFANSHVSISDPLPLVPSIIEIGGYHISPPKKLPDDLQSFLDNAKDGVILFSMGSNLKSKDLSEDVRNILLKALSKVKQQVLWKFETDLADTPPNVKIMKWLPQQDILAHPNVRAFISHGGLLSTIETVYHGVPIVGIPVFGDQKNNIAAAMNNGFAVSMPLAEITEEKLSWALNEVLNNPTYILKMRRYNEKSDLQERLNGFVYTGSFPNTAHNFTPHQFSKYQDYQATFCDLYSEYVSRVRSGQVVCLWDHYYQWKFVEFVSPMSDFYEY</sequence>
<dbReference type="SUPFAM" id="SSF53756">
    <property type="entry name" value="UDP-Glycosyltransferase/glycogen phosphorylase"/>
    <property type="match status" value="1"/>
</dbReference>
<reference evidence="6" key="2">
    <citation type="submission" date="2021-08" db="EMBL/GenBank/DDBJ databases">
        <authorList>
            <person name="Eriksson T."/>
        </authorList>
    </citation>
    <scope>NUCLEOTIDE SEQUENCE</scope>
    <source>
        <strain evidence="6">Stoneville</strain>
        <tissue evidence="6">Whole head</tissue>
    </source>
</reference>
<accession>A0A8J6L8I4</accession>
<comment type="catalytic activity">
    <reaction evidence="5">
        <text>glucuronate acceptor + UDP-alpha-D-glucuronate = acceptor beta-D-glucuronoside + UDP + H(+)</text>
        <dbReference type="Rhea" id="RHEA:21032"/>
        <dbReference type="ChEBI" id="CHEBI:15378"/>
        <dbReference type="ChEBI" id="CHEBI:58052"/>
        <dbReference type="ChEBI" id="CHEBI:58223"/>
        <dbReference type="ChEBI" id="CHEBI:132367"/>
        <dbReference type="ChEBI" id="CHEBI:132368"/>
        <dbReference type="EC" id="2.4.1.17"/>
    </reaction>
</comment>
<dbReference type="PROSITE" id="PS00375">
    <property type="entry name" value="UDPGT"/>
    <property type="match status" value="1"/>
</dbReference>
<evidence type="ECO:0000256" key="1">
    <source>
        <dbReference type="ARBA" id="ARBA00009995"/>
    </source>
</evidence>
<evidence type="ECO:0000313" key="6">
    <source>
        <dbReference type="EMBL" id="KAH0809858.1"/>
    </source>
</evidence>
<dbReference type="FunFam" id="3.40.50.2000:FF:000050">
    <property type="entry name" value="UDP-glucuronosyltransferase"/>
    <property type="match status" value="1"/>
</dbReference>
<dbReference type="Pfam" id="PF00201">
    <property type="entry name" value="UDPGT"/>
    <property type="match status" value="1"/>
</dbReference>
<dbReference type="PANTHER" id="PTHR48043">
    <property type="entry name" value="EG:EG0003.4 PROTEIN-RELATED"/>
    <property type="match status" value="1"/>
</dbReference>
<keyword evidence="2 4" id="KW-0328">Glycosyltransferase</keyword>
<gene>
    <name evidence="6" type="ORF">GEV33_012934</name>
</gene>
<keyword evidence="3 4" id="KW-0808">Transferase</keyword>
<proteinExistence type="inferred from homology"/>
<dbReference type="InterPro" id="IPR035595">
    <property type="entry name" value="UDP_glycos_trans_CS"/>
</dbReference>
<name>A0A8J6L8I4_TENMO</name>
<dbReference type="AlphaFoldDB" id="A0A8J6L8I4"/>
<dbReference type="PANTHER" id="PTHR48043:SF159">
    <property type="entry name" value="EG:EG0003.4 PROTEIN-RELATED"/>
    <property type="match status" value="1"/>
</dbReference>
<protein>
    <recommendedName>
        <fullName evidence="5">UDP-glucuronosyltransferase</fullName>
        <ecNumber evidence="5">2.4.1.17</ecNumber>
    </recommendedName>
</protein>
<evidence type="ECO:0000256" key="3">
    <source>
        <dbReference type="ARBA" id="ARBA00022679"/>
    </source>
</evidence>
<comment type="caution">
    <text evidence="6">The sequence shown here is derived from an EMBL/GenBank/DDBJ whole genome shotgun (WGS) entry which is preliminary data.</text>
</comment>
<dbReference type="InterPro" id="IPR002213">
    <property type="entry name" value="UDP_glucos_trans"/>
</dbReference>
<evidence type="ECO:0000256" key="5">
    <source>
        <dbReference type="RuleBase" id="RU362059"/>
    </source>
</evidence>
<dbReference type="Proteomes" id="UP000719412">
    <property type="component" value="Unassembled WGS sequence"/>
</dbReference>
<evidence type="ECO:0000256" key="4">
    <source>
        <dbReference type="RuleBase" id="RU003718"/>
    </source>
</evidence>
<dbReference type="GO" id="GO:0015020">
    <property type="term" value="F:glucuronosyltransferase activity"/>
    <property type="evidence" value="ECO:0007669"/>
    <property type="project" value="UniProtKB-EC"/>
</dbReference>